<evidence type="ECO:0000313" key="6">
    <source>
        <dbReference type="Proteomes" id="UP000198736"/>
    </source>
</evidence>
<dbReference type="FunFam" id="3.40.50.300:FF:000398">
    <property type="entry name" value="Type IV pilus assembly ATPase PilB"/>
    <property type="match status" value="1"/>
</dbReference>
<dbReference type="Pfam" id="PF01590">
    <property type="entry name" value="GAF"/>
    <property type="match status" value="1"/>
</dbReference>
<sequence length="773" mass="87128">MQAKPMTQNLHDAQHKVDHAEHVQRITTQIHAASNLDQILLDLHKDILSLFDAEDLTLFAFDPEKKEIFSKVPHIDGVEEVRIPITEQSLAGFCAKYLRPVNIADAYNIAELQSIHPSLLHDTSYDKRTGFRTKQVLTYPIVADNKYLMGVLQLLNKKSGSRFTRKDEEAVDEIAKALGIAFFNLRKISKKNPTKFDLLVSNNRLTQNELDQAMAESRKGMSDLESIFIEKHKIPKLDIGKSLAQFHRCPYIEYSERTIVDVELLKNLNVDYLKKNHWMPLKRDRTAIEILTDDPGDLDRVQDIKRTFPGLNIRFAVSLRRDIAQFLSSATGQSDGGGSGRKLDENVSDILGELVIEAQAEGIEDSSAAGLDENDSAIVRLANQIIADAYRQNASDIHIEPYGEKRETLVRFRVDGECFEYMKIPQSYRRAIVSRLKIMASLDIAERRKPQDGKIKFKLSETKEIELRVATLPTAGYNEDVVMRILAASEPLPLDKMGFSERNLRMLKEISEKPYGIILCVGPTGSGKTTTLHSVLGNINTPDIKIWTAEDPVEITQYGLRQVQVQPKIGLTFSAAMRAFLRADPDVIMVGEMRDKETADTGIEASLTGHLVMSTLHTNSAVETVTRLLDMGCDPFSFADAMLGVLAQRLARRICKECKEQYVGSKEEYEELRLGYGIEYWDKLGIKQDNTFRLSRGKGCETCNRSGFKGRVALHELLLGTDHMKRMIQQKARTEDMLKTALEEGMTTLVQDGIQKVLQGHTTYKEVKAVAIK</sequence>
<dbReference type="InterPro" id="IPR027417">
    <property type="entry name" value="P-loop_NTPase"/>
</dbReference>
<dbReference type="PANTHER" id="PTHR30258">
    <property type="entry name" value="TYPE II SECRETION SYSTEM PROTEIN GSPE-RELATED"/>
    <property type="match status" value="1"/>
</dbReference>
<protein>
    <submittedName>
        <fullName evidence="5">General secretion pathway protein E, contains GAF domain</fullName>
    </submittedName>
</protein>
<dbReference type="Gene3D" id="3.30.300.160">
    <property type="entry name" value="Type II secretion system, protein E, N-terminal domain"/>
    <property type="match status" value="1"/>
</dbReference>
<dbReference type="SUPFAM" id="SSF160246">
    <property type="entry name" value="EspE N-terminal domain-like"/>
    <property type="match status" value="1"/>
</dbReference>
<dbReference type="SMART" id="SM00065">
    <property type="entry name" value="GAF"/>
    <property type="match status" value="1"/>
</dbReference>
<accession>A0A0S4L9R4</accession>
<dbReference type="CDD" id="cd01129">
    <property type="entry name" value="PulE-GspE-like"/>
    <property type="match status" value="1"/>
</dbReference>
<dbReference type="Gene3D" id="3.30.450.40">
    <property type="match status" value="1"/>
</dbReference>
<keyword evidence="6" id="KW-1185">Reference proteome</keyword>
<dbReference type="InterPro" id="IPR003018">
    <property type="entry name" value="GAF"/>
</dbReference>
<dbReference type="STRING" id="1742973.COMA2_10332"/>
<dbReference type="GO" id="GO:0005524">
    <property type="term" value="F:ATP binding"/>
    <property type="evidence" value="ECO:0007669"/>
    <property type="project" value="UniProtKB-KW"/>
</dbReference>
<dbReference type="SUPFAM" id="SSF55781">
    <property type="entry name" value="GAF domain-like"/>
    <property type="match status" value="1"/>
</dbReference>
<dbReference type="AlphaFoldDB" id="A0A0S4L9R4"/>
<dbReference type="InterPro" id="IPR007831">
    <property type="entry name" value="T2SS_GspE_N"/>
</dbReference>
<evidence type="ECO:0000256" key="3">
    <source>
        <dbReference type="ARBA" id="ARBA00022840"/>
    </source>
</evidence>
<keyword evidence="2" id="KW-0547">Nucleotide-binding</keyword>
<dbReference type="PROSITE" id="PS00662">
    <property type="entry name" value="T2SP_E"/>
    <property type="match status" value="1"/>
</dbReference>
<dbReference type="OrthoDB" id="9804785at2"/>
<evidence type="ECO:0000256" key="1">
    <source>
        <dbReference type="ARBA" id="ARBA00006611"/>
    </source>
</evidence>
<dbReference type="PANTHER" id="PTHR30258:SF1">
    <property type="entry name" value="PROTEIN TRANSPORT PROTEIN HOFB HOMOLOG"/>
    <property type="match status" value="1"/>
</dbReference>
<dbReference type="EMBL" id="CZPZ01000001">
    <property type="protein sequence ID" value="CUS31858.1"/>
    <property type="molecule type" value="Genomic_DNA"/>
</dbReference>
<feature type="domain" description="Bacterial type II secretion system protein E" evidence="4">
    <location>
        <begin position="581"/>
        <end position="595"/>
    </location>
</feature>
<dbReference type="InterPro" id="IPR029016">
    <property type="entry name" value="GAF-like_dom_sf"/>
</dbReference>
<keyword evidence="3" id="KW-0067">ATP-binding</keyword>
<dbReference type="Gene3D" id="3.40.50.300">
    <property type="entry name" value="P-loop containing nucleotide triphosphate hydrolases"/>
    <property type="match status" value="1"/>
</dbReference>
<name>A0A0S4L9R4_9BACT</name>
<dbReference type="Pfam" id="PF00437">
    <property type="entry name" value="T2SSE"/>
    <property type="match status" value="1"/>
</dbReference>
<dbReference type="GO" id="GO:0016887">
    <property type="term" value="F:ATP hydrolysis activity"/>
    <property type="evidence" value="ECO:0007669"/>
    <property type="project" value="TreeGrafter"/>
</dbReference>
<proteinExistence type="inferred from homology"/>
<dbReference type="SUPFAM" id="SSF52540">
    <property type="entry name" value="P-loop containing nucleoside triphosphate hydrolases"/>
    <property type="match status" value="1"/>
</dbReference>
<evidence type="ECO:0000256" key="2">
    <source>
        <dbReference type="ARBA" id="ARBA00022741"/>
    </source>
</evidence>
<dbReference type="Proteomes" id="UP000198736">
    <property type="component" value="Unassembled WGS sequence"/>
</dbReference>
<dbReference type="InterPro" id="IPR001482">
    <property type="entry name" value="T2SS/T4SS_dom"/>
</dbReference>
<gene>
    <name evidence="5" type="primary">gspE</name>
    <name evidence="5" type="ORF">COMA2_10332</name>
</gene>
<reference evidence="6" key="1">
    <citation type="submission" date="2015-10" db="EMBL/GenBank/DDBJ databases">
        <authorList>
            <person name="Luecker S."/>
            <person name="Luecker S."/>
        </authorList>
    </citation>
    <scope>NUCLEOTIDE SEQUENCE [LARGE SCALE GENOMIC DNA]</scope>
</reference>
<dbReference type="GO" id="GO:0005886">
    <property type="term" value="C:plasma membrane"/>
    <property type="evidence" value="ECO:0007669"/>
    <property type="project" value="TreeGrafter"/>
</dbReference>
<organism evidence="5 6">
    <name type="scientific">Candidatus Nitrospira nitrificans</name>
    <dbReference type="NCBI Taxonomy" id="1742973"/>
    <lineage>
        <taxon>Bacteria</taxon>
        <taxon>Pseudomonadati</taxon>
        <taxon>Nitrospirota</taxon>
        <taxon>Nitrospiria</taxon>
        <taxon>Nitrospirales</taxon>
        <taxon>Nitrospiraceae</taxon>
        <taxon>Nitrospira</taxon>
    </lineage>
</organism>
<dbReference type="InterPro" id="IPR037257">
    <property type="entry name" value="T2SS_E_N_sf"/>
</dbReference>
<dbReference type="Gene3D" id="3.30.450.90">
    <property type="match status" value="1"/>
</dbReference>
<evidence type="ECO:0000259" key="4">
    <source>
        <dbReference type="PROSITE" id="PS00662"/>
    </source>
</evidence>
<evidence type="ECO:0000313" key="5">
    <source>
        <dbReference type="EMBL" id="CUS31858.1"/>
    </source>
</evidence>
<dbReference type="Pfam" id="PF05157">
    <property type="entry name" value="MshEN"/>
    <property type="match status" value="1"/>
</dbReference>
<comment type="similarity">
    <text evidence="1">Belongs to the GSP E family.</text>
</comment>